<evidence type="ECO:0000313" key="1">
    <source>
        <dbReference type="EMBL" id="SMD00984.1"/>
    </source>
</evidence>
<organism evidence="1 2">
    <name type="scientific">Primorskyibacter flagellatus</name>
    <dbReference type="NCBI Taxonomy" id="1387277"/>
    <lineage>
        <taxon>Bacteria</taxon>
        <taxon>Pseudomonadati</taxon>
        <taxon>Pseudomonadota</taxon>
        <taxon>Alphaproteobacteria</taxon>
        <taxon>Rhodobacterales</taxon>
        <taxon>Roseobacteraceae</taxon>
        <taxon>Primorskyibacter</taxon>
    </lineage>
</organism>
<dbReference type="Proteomes" id="UP000192330">
    <property type="component" value="Unassembled WGS sequence"/>
</dbReference>
<dbReference type="Gene3D" id="1.10.238.160">
    <property type="match status" value="1"/>
</dbReference>
<dbReference type="STRING" id="1387277.SAMN06295998_11814"/>
<dbReference type="EMBL" id="FWYD01000018">
    <property type="protein sequence ID" value="SMD00984.1"/>
    <property type="molecule type" value="Genomic_DNA"/>
</dbReference>
<sequence>MPATYLSDRQLGERYGVHYLTPRRWPNTDPTFPKPIRLTPGCSRWRLSDIEAWEAAKAEAE</sequence>
<keyword evidence="2" id="KW-1185">Reference proteome</keyword>
<reference evidence="1 2" key="1">
    <citation type="submission" date="2017-04" db="EMBL/GenBank/DDBJ databases">
        <authorList>
            <person name="Afonso C.L."/>
            <person name="Miller P.J."/>
            <person name="Scott M.A."/>
            <person name="Spackman E."/>
            <person name="Goraichik I."/>
            <person name="Dimitrov K.M."/>
            <person name="Suarez D.L."/>
            <person name="Swayne D.E."/>
        </authorList>
    </citation>
    <scope>NUCLEOTIDE SEQUENCE [LARGE SCALE GENOMIC DNA]</scope>
    <source>
        <strain evidence="1 2">CGMCC 1.12644</strain>
    </source>
</reference>
<name>A0A1W2DU47_9RHOB</name>
<accession>A0A1W2DU47</accession>
<evidence type="ECO:0000313" key="2">
    <source>
        <dbReference type="Proteomes" id="UP000192330"/>
    </source>
</evidence>
<gene>
    <name evidence="1" type="ORF">SAMN06295998_11814</name>
</gene>
<dbReference type="AlphaFoldDB" id="A0A1W2DU47"/>
<protein>
    <submittedName>
        <fullName evidence="1">Transcriptional regulator, AlpA family</fullName>
    </submittedName>
</protein>
<proteinExistence type="predicted"/>